<feature type="signal peptide" evidence="1">
    <location>
        <begin position="1"/>
        <end position="21"/>
    </location>
</feature>
<evidence type="ECO:0000313" key="2">
    <source>
        <dbReference type="EMBL" id="POZ50996.1"/>
    </source>
</evidence>
<keyword evidence="1" id="KW-0732">Signal</keyword>
<feature type="chain" id="PRO_5015548786" evidence="1">
    <location>
        <begin position="22"/>
        <end position="225"/>
    </location>
</feature>
<reference evidence="2 3" key="1">
    <citation type="submission" date="2017-11" db="EMBL/GenBank/DDBJ databases">
        <title>Draft Genome Sequence of Methylobacter psychrotolerans Sph1T, an Obligate Methanotroph from Low-Temperature Environments.</title>
        <authorList>
            <person name="Oshkin I.Y."/>
            <person name="Miroshnikov K."/>
            <person name="Belova S.E."/>
            <person name="Korzhenkov A."/>
            <person name="Toshchakov S.V."/>
            <person name="Dedysh S.N."/>
        </authorList>
    </citation>
    <scope>NUCLEOTIDE SEQUENCE [LARGE SCALE GENOMIC DNA]</scope>
    <source>
        <strain evidence="2 3">Sph1</strain>
    </source>
</reference>
<name>A0A2S5CJM1_9GAMM</name>
<sequence length="225" mass="24596">MRLFLSSLLLAGILQTASALALPNTGKDAQAGELPPEKLAAIREIGRNILLAKQPKDAADPAGQAALSQLRTTLDNLIAAEQQLIQIKPHNSNAALTPDQAQQQTLRENSRKAAQTKALDVAASLHQEAGLMAQQQTLYSSGFPISQQRGQLYERWAKHLENILADNNAKTPRLLRLMAFRDKLEPQQHSVLRKPIKHHSPTLRALFRSTAPAKTSAPTPTQANH</sequence>
<evidence type="ECO:0000256" key="1">
    <source>
        <dbReference type="SAM" id="SignalP"/>
    </source>
</evidence>
<gene>
    <name evidence="2" type="ORF">AADEFJLK_02950</name>
</gene>
<proteinExistence type="predicted"/>
<dbReference type="RefSeq" id="WP_103974801.1">
    <property type="nucleotide sequence ID" value="NZ_PGFZ01000007.1"/>
</dbReference>
<evidence type="ECO:0000313" key="3">
    <source>
        <dbReference type="Proteomes" id="UP000237423"/>
    </source>
</evidence>
<organism evidence="2 3">
    <name type="scientific">Methylovulum psychrotolerans</name>
    <dbReference type="NCBI Taxonomy" id="1704499"/>
    <lineage>
        <taxon>Bacteria</taxon>
        <taxon>Pseudomonadati</taxon>
        <taxon>Pseudomonadota</taxon>
        <taxon>Gammaproteobacteria</taxon>
        <taxon>Methylococcales</taxon>
        <taxon>Methylococcaceae</taxon>
        <taxon>Methylovulum</taxon>
    </lineage>
</organism>
<dbReference type="AlphaFoldDB" id="A0A2S5CJM1"/>
<protein>
    <submittedName>
        <fullName evidence="2">Uncharacterized protein</fullName>
    </submittedName>
</protein>
<dbReference type="EMBL" id="PGFZ01000007">
    <property type="protein sequence ID" value="POZ50996.1"/>
    <property type="molecule type" value="Genomic_DNA"/>
</dbReference>
<accession>A0A2S5CJM1</accession>
<dbReference type="Proteomes" id="UP000237423">
    <property type="component" value="Unassembled WGS sequence"/>
</dbReference>
<comment type="caution">
    <text evidence="2">The sequence shown here is derived from an EMBL/GenBank/DDBJ whole genome shotgun (WGS) entry which is preliminary data.</text>
</comment>